<protein>
    <submittedName>
        <fullName evidence="2">Uncharacterized protein</fullName>
    </submittedName>
</protein>
<dbReference type="OrthoDB" id="2684482at2759"/>
<accession>A0A4S4L0P7</accession>
<gene>
    <name evidence="2" type="ORF">EW145_g5215</name>
</gene>
<dbReference type="PANTHER" id="PTHR34391:SF2">
    <property type="entry name" value="TRP C-TERMINAL DOMAIN-CONTAINING PROTEIN"/>
    <property type="match status" value="1"/>
</dbReference>
<feature type="transmembrane region" description="Helical" evidence="1">
    <location>
        <begin position="261"/>
        <end position="286"/>
    </location>
</feature>
<feature type="transmembrane region" description="Helical" evidence="1">
    <location>
        <begin position="186"/>
        <end position="204"/>
    </location>
</feature>
<keyword evidence="1" id="KW-0472">Membrane</keyword>
<keyword evidence="1" id="KW-0812">Transmembrane</keyword>
<feature type="transmembrane region" description="Helical" evidence="1">
    <location>
        <begin position="412"/>
        <end position="434"/>
    </location>
</feature>
<dbReference type="InterPro" id="IPR040410">
    <property type="entry name" value="UPF0658_Golgi"/>
</dbReference>
<dbReference type="PANTHER" id="PTHR34391">
    <property type="entry name" value="UPF0658 GOLGI APPARATUS MEMBRANE PROTEIN C1952.10C-RELATED"/>
    <property type="match status" value="1"/>
</dbReference>
<evidence type="ECO:0000313" key="2">
    <source>
        <dbReference type="EMBL" id="THH04856.1"/>
    </source>
</evidence>
<feature type="transmembrane region" description="Helical" evidence="1">
    <location>
        <begin position="306"/>
        <end position="329"/>
    </location>
</feature>
<keyword evidence="1" id="KW-1133">Transmembrane helix</keyword>
<feature type="transmembrane region" description="Helical" evidence="1">
    <location>
        <begin position="20"/>
        <end position="41"/>
    </location>
</feature>
<name>A0A4S4L0P7_9AGAM</name>
<organism evidence="2 3">
    <name type="scientific">Phellinidium pouzarii</name>
    <dbReference type="NCBI Taxonomy" id="167371"/>
    <lineage>
        <taxon>Eukaryota</taxon>
        <taxon>Fungi</taxon>
        <taxon>Dikarya</taxon>
        <taxon>Basidiomycota</taxon>
        <taxon>Agaricomycotina</taxon>
        <taxon>Agaricomycetes</taxon>
        <taxon>Hymenochaetales</taxon>
        <taxon>Hymenochaetaceae</taxon>
        <taxon>Phellinidium</taxon>
    </lineage>
</organism>
<evidence type="ECO:0000313" key="3">
    <source>
        <dbReference type="Proteomes" id="UP000308199"/>
    </source>
</evidence>
<dbReference type="Proteomes" id="UP000308199">
    <property type="component" value="Unassembled WGS sequence"/>
</dbReference>
<reference evidence="2 3" key="1">
    <citation type="submission" date="2019-02" db="EMBL/GenBank/DDBJ databases">
        <title>Genome sequencing of the rare red list fungi Phellinidium pouzarii.</title>
        <authorList>
            <person name="Buettner E."/>
            <person name="Kellner H."/>
        </authorList>
    </citation>
    <scope>NUCLEOTIDE SEQUENCE [LARGE SCALE GENOMIC DNA]</scope>
    <source>
        <strain evidence="2 3">DSM 108285</strain>
    </source>
</reference>
<sequence>MHLSRRIWIWVKTTYFRITISKITTCFFLFSFLHCFIHSIVQSVLFSFDTNANTRASDIVKEAQIPNEVAWLVRHNDNFTLSLCKDVPVQKSNEASCKLIFQSGMGPISVPTGFRRRDDETAASVTDVGIRTVTRINPEVNSSAAAGINFSSASVNGGSTVFLSEQCTRVLVYANQVLNNSKREELALIGSEFWLLGISIFAIMYDSIPHLLAGFFMRILSTGWSAYSIWRTLDIHNRFQGLITNGACKVDLFPGYSHDRFSVQIVDLVLNVVALLLSCYLVWKLVRTYATCMFRRVGAPLHLIKIYRFFLGVFICLQMSVYLLVASTSLWIDQLVNGPLVKISAHNNIYLGSFSVVIIALLPWIASGWFAVRREMRRTMLVFLCTGALYVAGWGLMYYSQVFRWTWTQWPFFASLYVAAHFVQLASVVLGVYCRRNFHRGFAQYLYADSNLERIDFEPEVFPHDANGDIEKQTFEIDFKVALDADDASDKSHEGRVTKSGRPGA</sequence>
<dbReference type="EMBL" id="SGPK01000306">
    <property type="protein sequence ID" value="THH04856.1"/>
    <property type="molecule type" value="Genomic_DNA"/>
</dbReference>
<dbReference type="GO" id="GO:0005794">
    <property type="term" value="C:Golgi apparatus"/>
    <property type="evidence" value="ECO:0007669"/>
    <property type="project" value="TreeGrafter"/>
</dbReference>
<feature type="transmembrane region" description="Helical" evidence="1">
    <location>
        <begin position="349"/>
        <end position="372"/>
    </location>
</feature>
<comment type="caution">
    <text evidence="2">The sequence shown here is derived from an EMBL/GenBank/DDBJ whole genome shotgun (WGS) entry which is preliminary data.</text>
</comment>
<dbReference type="AlphaFoldDB" id="A0A4S4L0P7"/>
<proteinExistence type="predicted"/>
<feature type="transmembrane region" description="Helical" evidence="1">
    <location>
        <begin position="379"/>
        <end position="400"/>
    </location>
</feature>
<keyword evidence="3" id="KW-1185">Reference proteome</keyword>
<evidence type="ECO:0000256" key="1">
    <source>
        <dbReference type="SAM" id="Phobius"/>
    </source>
</evidence>